<keyword evidence="1" id="KW-0812">Transmembrane</keyword>
<keyword evidence="1" id="KW-1133">Transmembrane helix</keyword>
<feature type="transmembrane region" description="Helical" evidence="1">
    <location>
        <begin position="82"/>
        <end position="100"/>
    </location>
</feature>
<dbReference type="EMBL" id="KC618567">
    <property type="protein sequence ID" value="AGI04096.1"/>
    <property type="molecule type" value="mRNA"/>
</dbReference>
<accession>V9MMR4</accession>
<proteinExistence type="evidence at transcript level"/>
<name>V9MMR4_9ALVE</name>
<sequence>INRVCFMLRLRNRKKMKIYNHQRKDIKRTFEILGNSYDPLTAFCLLFISNLIWLAALNNHFDLSLNMDLLPEGNELQMITRGAYSFVLFYFIQVWIFMLYHEKDFWYAVTVLFKPKGSVIQSAFVKNPDRPIRIIEYPLIFDITEVELSDVDVQISSNISDPSFVSRKTPVEREELPAFTSYRWNVRNILRLISYLGAFGSVVVRYK</sequence>
<dbReference type="AlphaFoldDB" id="V9MMR4"/>
<evidence type="ECO:0000313" key="2">
    <source>
        <dbReference type="EMBL" id="AGI04096.1"/>
    </source>
</evidence>
<feature type="non-terminal residue" evidence="2">
    <location>
        <position position="1"/>
    </location>
</feature>
<organism evidence="2">
    <name type="scientific">Chromera velia</name>
    <dbReference type="NCBI Taxonomy" id="505693"/>
    <lineage>
        <taxon>Eukaryota</taxon>
        <taxon>Sar</taxon>
        <taxon>Alveolata</taxon>
        <taxon>Colpodellida</taxon>
        <taxon>Chromeraceae</taxon>
        <taxon>Chromera</taxon>
    </lineage>
</organism>
<geneLocation type="chloroplast" evidence="2"/>
<reference evidence="2" key="1">
    <citation type="journal article" date="2014" name="PLoS Genet.">
        <title>Evolution of Chloroplast Transcript Processing in Plasmodium and Its Chromerid Algal Relatives.</title>
        <authorList>
            <person name="Dorrell R.G."/>
            <person name="Drew J."/>
            <person name="Nisbet R.E.R."/>
            <person name="Howe C.J."/>
        </authorList>
    </citation>
    <scope>NUCLEOTIDE SEQUENCE</scope>
    <source>
        <strain evidence="2">CCMP2878</strain>
    </source>
</reference>
<keyword evidence="2" id="KW-0934">Plastid</keyword>
<gene>
    <name evidence="2" type="primary">ORF207</name>
</gene>
<protein>
    <submittedName>
        <fullName evidence="2">Uncharacterized protein</fullName>
    </submittedName>
</protein>
<keyword evidence="1" id="KW-0472">Membrane</keyword>
<evidence type="ECO:0000256" key="1">
    <source>
        <dbReference type="SAM" id="Phobius"/>
    </source>
</evidence>
<keyword evidence="2" id="KW-0150">Chloroplast</keyword>
<dbReference type="EMBL" id="KC618568">
    <property type="protein sequence ID" value="AGI04097.1"/>
    <property type="molecule type" value="mRNA"/>
</dbReference>
<dbReference type="EMBL" id="KC618569">
    <property type="protein sequence ID" value="AGI04098.1"/>
    <property type="molecule type" value="mRNA"/>
</dbReference>
<feature type="transmembrane region" description="Helical" evidence="1">
    <location>
        <begin position="40"/>
        <end position="61"/>
    </location>
</feature>